<feature type="compositionally biased region" description="Polar residues" evidence="3">
    <location>
        <begin position="152"/>
        <end position="163"/>
    </location>
</feature>
<dbReference type="FunFam" id="1.10.1240.40:FF:000005">
    <property type="entry name" value="ENT domain containing protein, expressed"/>
    <property type="match status" value="1"/>
</dbReference>
<reference evidence="5 6" key="1">
    <citation type="journal article" date="2023" name="Hortic Res">
        <title>Pangenome of water caltrop reveals structural variations and asymmetric subgenome divergence after allopolyploidization.</title>
        <authorList>
            <person name="Zhang X."/>
            <person name="Chen Y."/>
            <person name="Wang L."/>
            <person name="Yuan Y."/>
            <person name="Fang M."/>
            <person name="Shi L."/>
            <person name="Lu R."/>
            <person name="Comes H.P."/>
            <person name="Ma Y."/>
            <person name="Chen Y."/>
            <person name="Huang G."/>
            <person name="Zhou Y."/>
            <person name="Zheng Z."/>
            <person name="Qiu Y."/>
        </authorList>
    </citation>
    <scope>NUCLEOTIDE SEQUENCE [LARGE SCALE GENOMIC DNA]</scope>
    <source>
        <tissue evidence="5">Roots</tissue>
    </source>
</reference>
<evidence type="ECO:0000313" key="6">
    <source>
        <dbReference type="Proteomes" id="UP001345219"/>
    </source>
</evidence>
<dbReference type="EMBL" id="JAXIOK010000012">
    <property type="protein sequence ID" value="KAK4758146.1"/>
    <property type="molecule type" value="Genomic_DNA"/>
</dbReference>
<dbReference type="FunFam" id="2.30.30.140:FF:000088">
    <property type="entry name" value="Protein EMSY-LIKE 3"/>
    <property type="match status" value="1"/>
</dbReference>
<dbReference type="GO" id="GO:0050832">
    <property type="term" value="P:defense response to fungus"/>
    <property type="evidence" value="ECO:0007669"/>
    <property type="project" value="InterPro"/>
</dbReference>
<evidence type="ECO:0000313" key="5">
    <source>
        <dbReference type="EMBL" id="KAK4758146.1"/>
    </source>
</evidence>
<feature type="region of interest" description="Disordered" evidence="3">
    <location>
        <begin position="123"/>
        <end position="218"/>
    </location>
</feature>
<dbReference type="Gene3D" id="1.10.1240.40">
    <property type="entry name" value="ENT domain"/>
    <property type="match status" value="1"/>
</dbReference>
<dbReference type="InterPro" id="IPR005491">
    <property type="entry name" value="ENT_dom"/>
</dbReference>
<dbReference type="Pfam" id="PF03735">
    <property type="entry name" value="ENT"/>
    <property type="match status" value="1"/>
</dbReference>
<name>A0AAN7Q242_9MYRT</name>
<accession>A0AAN7Q242</accession>
<comment type="subcellular location">
    <subcellularLocation>
        <location evidence="1">Nucleus</location>
    </subcellularLocation>
</comment>
<evidence type="ECO:0000256" key="3">
    <source>
        <dbReference type="SAM" id="MobiDB-lite"/>
    </source>
</evidence>
<dbReference type="PROSITE" id="PS51138">
    <property type="entry name" value="ENT"/>
    <property type="match status" value="1"/>
</dbReference>
<gene>
    <name evidence="5" type="ORF">SAY87_019447</name>
</gene>
<keyword evidence="2" id="KW-0539">Nucleus</keyword>
<dbReference type="Gene3D" id="2.30.30.140">
    <property type="match status" value="1"/>
</dbReference>
<evidence type="ECO:0000259" key="4">
    <source>
        <dbReference type="PROSITE" id="PS51138"/>
    </source>
</evidence>
<dbReference type="InterPro" id="IPR036142">
    <property type="entry name" value="ENT_dom-like_sf"/>
</dbReference>
<evidence type="ECO:0000256" key="2">
    <source>
        <dbReference type="ARBA" id="ARBA00023242"/>
    </source>
</evidence>
<sequence>MNYGISDSSGTDDDLPPPHRNRFQRGGRAAGNFRPMMVNAVPLSTHSGDMETQIHLIEQEAYCSVIRAFKAQSDAISWEKEGLITELRKELRVSDEEHRELLSRVNADETIRRIREWRKTSGIQPGMLNTSQPIREGLPSPAISASRKKQKTSQPVASLSTRAPTAAQHPPMHQSSGSLRRAPPPGTKNKKPKAQPSPSPGLAGRPHGANQSSLGGFASNGPAKAAAYDPLIGKKVWTRWPDDNNFYEAVITDYNPVEGLHALVYDISTSNETWEWVNLKEISPDDIRWENEDPGASSRRGNRPVKKPMSYVSNAEGLARGRGTSKSQAKKGVPSSQNGIGKKAQGDIQILHTDTLVKEVEKVIGSNHPDPAEIEKAKKILKEHEQALVEAIVKLEGGSDGESGNN</sequence>
<organism evidence="5 6">
    <name type="scientific">Trapa incisa</name>
    <dbReference type="NCBI Taxonomy" id="236973"/>
    <lineage>
        <taxon>Eukaryota</taxon>
        <taxon>Viridiplantae</taxon>
        <taxon>Streptophyta</taxon>
        <taxon>Embryophyta</taxon>
        <taxon>Tracheophyta</taxon>
        <taxon>Spermatophyta</taxon>
        <taxon>Magnoliopsida</taxon>
        <taxon>eudicotyledons</taxon>
        <taxon>Gunneridae</taxon>
        <taxon>Pentapetalae</taxon>
        <taxon>rosids</taxon>
        <taxon>malvids</taxon>
        <taxon>Myrtales</taxon>
        <taxon>Lythraceae</taxon>
        <taxon>Trapa</taxon>
    </lineage>
</organism>
<dbReference type="SUPFAM" id="SSF63748">
    <property type="entry name" value="Tudor/PWWP/MBT"/>
    <property type="match status" value="1"/>
</dbReference>
<dbReference type="SMART" id="SM01191">
    <property type="entry name" value="ENT"/>
    <property type="match status" value="1"/>
</dbReference>
<protein>
    <recommendedName>
        <fullName evidence="4">ENT domain-containing protein</fullName>
    </recommendedName>
</protein>
<dbReference type="GO" id="GO:0005634">
    <property type="term" value="C:nucleus"/>
    <property type="evidence" value="ECO:0007669"/>
    <property type="project" value="UniProtKB-SubCell"/>
</dbReference>
<dbReference type="Proteomes" id="UP001345219">
    <property type="component" value="Chromosome 15"/>
</dbReference>
<feature type="region of interest" description="Disordered" evidence="3">
    <location>
        <begin position="287"/>
        <end position="346"/>
    </location>
</feature>
<dbReference type="PANTHER" id="PTHR33432:SF27">
    <property type="entry name" value="PROTEIN EMSY-LIKE 3"/>
    <property type="match status" value="1"/>
</dbReference>
<feature type="region of interest" description="Disordered" evidence="3">
    <location>
        <begin position="1"/>
        <end position="29"/>
    </location>
</feature>
<feature type="domain" description="ENT" evidence="4">
    <location>
        <begin position="50"/>
        <end position="137"/>
    </location>
</feature>
<evidence type="ECO:0000256" key="1">
    <source>
        <dbReference type="ARBA" id="ARBA00004123"/>
    </source>
</evidence>
<dbReference type="CDD" id="cd20404">
    <property type="entry name" value="Tudor_Agenet_AtEML-like"/>
    <property type="match status" value="1"/>
</dbReference>
<dbReference type="SUPFAM" id="SSF158639">
    <property type="entry name" value="ENT-like"/>
    <property type="match status" value="1"/>
</dbReference>
<proteinExistence type="predicted"/>
<dbReference type="AlphaFoldDB" id="A0AAN7Q242"/>
<dbReference type="PANTHER" id="PTHR33432">
    <property type="entry name" value="PROTEIN EMSY-LIKE 4"/>
    <property type="match status" value="1"/>
</dbReference>
<dbReference type="InterPro" id="IPR033485">
    <property type="entry name" value="EMSY-LIKE_plant"/>
</dbReference>
<comment type="caution">
    <text evidence="5">The sequence shown here is derived from an EMBL/GenBank/DDBJ whole genome shotgun (WGS) entry which is preliminary data.</text>
</comment>
<keyword evidence="6" id="KW-1185">Reference proteome</keyword>
<feature type="compositionally biased region" description="Polar residues" evidence="3">
    <location>
        <begin position="123"/>
        <end position="133"/>
    </location>
</feature>